<organism evidence="1">
    <name type="scientific">Aedes albopictus</name>
    <name type="common">Asian tiger mosquito</name>
    <name type="synonym">Stegomyia albopicta</name>
    <dbReference type="NCBI Taxonomy" id="7160"/>
    <lineage>
        <taxon>Eukaryota</taxon>
        <taxon>Metazoa</taxon>
        <taxon>Ecdysozoa</taxon>
        <taxon>Arthropoda</taxon>
        <taxon>Hexapoda</taxon>
        <taxon>Insecta</taxon>
        <taxon>Pterygota</taxon>
        <taxon>Neoptera</taxon>
        <taxon>Endopterygota</taxon>
        <taxon>Diptera</taxon>
        <taxon>Nematocera</taxon>
        <taxon>Culicoidea</taxon>
        <taxon>Culicidae</taxon>
        <taxon>Culicinae</taxon>
        <taxon>Aedini</taxon>
        <taxon>Aedes</taxon>
        <taxon>Stegomyia</taxon>
    </lineage>
</organism>
<protein>
    <submittedName>
        <fullName evidence="1">Putative secreted protein</fullName>
    </submittedName>
</protein>
<accession>A0A023EKQ1</accession>
<sequence length="239" mass="28451">MQLNQSLLMDMRFSHGHWQKGAETLEYPVSISKALSTRNNALESALLIDTGYSSVSAPFCQCPCENRISISKDWFNCITIYSMKTKGYVTADEHYPFLQYYERYVFATNQNKLWGTAKWKVEYKEGNNGTYGLKNLYVKEWLHAGRNDQARDSFRRYLLTKIRGDPNIPPRDGYWQFIPDPKIGKDVYRIRNSFTGEYLFVDDEQHYQRYDYNRLYLWRHTGNYQSTDNRHWFKIAKCK</sequence>
<dbReference type="AlphaFoldDB" id="A0A023EKQ1"/>
<dbReference type="EMBL" id="GAPW01003847">
    <property type="protein sequence ID" value="JAC09751.1"/>
    <property type="molecule type" value="mRNA"/>
</dbReference>
<dbReference type="VEuPathDB" id="VectorBase:AALF014525"/>
<dbReference type="VEuPathDB" id="VectorBase:AALC636_001831"/>
<proteinExistence type="evidence at transcript level"/>
<name>A0A023EKQ1_AEDAL</name>
<evidence type="ECO:0000313" key="1">
    <source>
        <dbReference type="EMBL" id="JAC09751.1"/>
    </source>
</evidence>
<reference evidence="1" key="1">
    <citation type="journal article" date="2014" name="PLoS Negl. Trop. Dis.">
        <title>Identification and characterization of seminal fluid proteins in the Asian tiger mosquito, Aedes albopictus.</title>
        <authorList>
            <person name="Boes K.E."/>
            <person name="Ribeiro J.M."/>
            <person name="Wong A."/>
            <person name="Harrington L.C."/>
            <person name="Wolfner M.F."/>
            <person name="Sirot L.K."/>
        </authorList>
    </citation>
    <scope>NUCLEOTIDE SEQUENCE</scope>
    <source>
        <tissue evidence="1">Reproductive organs</tissue>
    </source>
</reference>